<reference evidence="1 2" key="1">
    <citation type="journal article" date="2016" name="Int. J. Syst. Evol. Microbiol.">
        <title>Ensifer glycinis sp. nov., an novel rhizobial species associated with Glycine spp.</title>
        <authorList>
            <person name="Yan H."/>
            <person name="Yan J."/>
            <person name="Sui X.H."/>
            <person name="Wang E.T."/>
            <person name="Chen W.X."/>
            <person name="Zhang X.X."/>
            <person name="Chen W.F."/>
        </authorList>
    </citation>
    <scope>NUCLEOTIDE SEQUENCE [LARGE SCALE GENOMIC DNA]</scope>
    <source>
        <strain evidence="1 2">CCBAU 23380</strain>
    </source>
</reference>
<dbReference type="Gene3D" id="3.30.310.50">
    <property type="entry name" value="Alpha-D-phosphohexomutase, C-terminal domain"/>
    <property type="match status" value="1"/>
</dbReference>
<evidence type="ECO:0000313" key="2">
    <source>
        <dbReference type="Proteomes" id="UP000094025"/>
    </source>
</evidence>
<keyword evidence="2" id="KW-1185">Reference proteome</keyword>
<dbReference type="EMBL" id="LPUX01000066">
    <property type="protein sequence ID" value="OAP35535.1"/>
    <property type="molecule type" value="Genomic_DNA"/>
</dbReference>
<proteinExistence type="predicted"/>
<protein>
    <submittedName>
        <fullName evidence="1">Uncharacterized protein</fullName>
    </submittedName>
</protein>
<dbReference type="Proteomes" id="UP000094025">
    <property type="component" value="Unassembled WGS sequence"/>
</dbReference>
<organism evidence="1 2">
    <name type="scientific">Sinorhizobium glycinis</name>
    <dbReference type="NCBI Taxonomy" id="1472378"/>
    <lineage>
        <taxon>Bacteria</taxon>
        <taxon>Pseudomonadati</taxon>
        <taxon>Pseudomonadota</taxon>
        <taxon>Alphaproteobacteria</taxon>
        <taxon>Hyphomicrobiales</taxon>
        <taxon>Rhizobiaceae</taxon>
        <taxon>Sinorhizobium/Ensifer group</taxon>
        <taxon>Sinorhizobium</taxon>
    </lineage>
</organism>
<dbReference type="AlphaFoldDB" id="A0A178XLS9"/>
<sequence length="110" mass="12141">MRTPHAECLAENVCARSSAYCRSIGAHSTDKLLDFGAARAILRATDEALHFRVEAEDFVIFSSIRTLLQGSLATITTVPDAAVEWQPAGSVPFRAIRERLENRQNWPGGR</sequence>
<comment type="caution">
    <text evidence="1">The sequence shown here is derived from an EMBL/GenBank/DDBJ whole genome shotgun (WGS) entry which is preliminary data.</text>
</comment>
<dbReference type="OrthoDB" id="8453096at2"/>
<gene>
    <name evidence="1" type="ORF">AU381_11465</name>
</gene>
<accession>A0A178XLS9</accession>
<evidence type="ECO:0000313" key="1">
    <source>
        <dbReference type="EMBL" id="OAP35535.1"/>
    </source>
</evidence>
<name>A0A178XLS9_9HYPH</name>